<sequence length="672" mass="74389">MLIVSWNVAGLKPALQRIHEDYSLSSCASSLTAASNAANGTKLQATTAATENNANSSTKKQITTTSTANACPFTNYLQLHGNIDILCLQEHKIPLSQLSSRAEPHRCSTISGYESFWSCATDQKSRGFNGVVTYAKTGIVQSADSAPLQDPELDGQGRCIMTDHGTFVLFNVYVPNGIHPNKMKFLHALQNSMRVQRESGKHVVLVGDMNLKIDKRDIYWKHRVVNVEKLLLERQQNQQKEGKQHCSKNAEGEITDDSGDDNSKRASTTPLSKWKTDVQNHWDKITTVLETIEAVPCQTTNPNTKQTFNRWRARVKLADGKYAILGTYEESAEDALFHYTFCELSYEDSSTNTRTICRKRNVLSVEVLTELMSKIVNVSWDPKMQRDVANSDEANLNPDSPPYMWMKALLEEDGMVDVFRHMYPEAEGRFTCWHQQKNRRYVNEGGRIDFTLVDRALLDHVDTSSGSLRCGTKPHDDPFGEEAALMACTSNGMFQAPSFAGGGIAQVSKRALDSQFGPPHTGMIYTPPSYSDHIAISLLMKESFNDVVGQLTLQSNAPTRKSQPHKKQQSMMSFLCAPGATKKAASSTSSKSSTSASSTTAAAGQKRPAQQQEEEVKDPKANNLKSYFAGPVEKKSSTSKKSSTKPAGSKSNASKDNKKHKKNSLFNHFSKK</sequence>
<keyword evidence="3" id="KW-0378">Hydrolase</keyword>
<dbReference type="PROSITE" id="PS51435">
    <property type="entry name" value="AP_NUCLEASE_F1_4"/>
    <property type="match status" value="1"/>
</dbReference>
<evidence type="ECO:0000256" key="5">
    <source>
        <dbReference type="PIRSR" id="PIRSR604808-2"/>
    </source>
</evidence>
<feature type="compositionally biased region" description="Basic residues" evidence="7">
    <location>
        <begin position="657"/>
        <end position="672"/>
    </location>
</feature>
<feature type="region of interest" description="Disordered" evidence="7">
    <location>
        <begin position="236"/>
        <end position="272"/>
    </location>
</feature>
<dbReference type="EMBL" id="JATAAI010000022">
    <property type="protein sequence ID" value="KAK1738034.1"/>
    <property type="molecule type" value="Genomic_DNA"/>
</dbReference>
<dbReference type="GO" id="GO:0046872">
    <property type="term" value="F:metal ion binding"/>
    <property type="evidence" value="ECO:0007669"/>
    <property type="project" value="UniProtKB-KW"/>
</dbReference>
<feature type="domain" description="Endonuclease/exonuclease/phosphatase" evidence="8">
    <location>
        <begin position="73"/>
        <end position="218"/>
    </location>
</feature>
<feature type="site" description="Transition state stabilizer" evidence="6">
    <location>
        <position position="210"/>
    </location>
</feature>
<dbReference type="InterPro" id="IPR004808">
    <property type="entry name" value="AP_endonuc_1"/>
</dbReference>
<feature type="binding site" evidence="5">
    <location>
        <position position="208"/>
    </location>
    <ligand>
        <name>Mg(2+)</name>
        <dbReference type="ChEBI" id="CHEBI:18420"/>
        <label>1</label>
    </ligand>
</feature>
<evidence type="ECO:0000256" key="7">
    <source>
        <dbReference type="SAM" id="MobiDB-lite"/>
    </source>
</evidence>
<dbReference type="SUPFAM" id="SSF56219">
    <property type="entry name" value="DNase I-like"/>
    <property type="match status" value="1"/>
</dbReference>
<dbReference type="GO" id="GO:0005634">
    <property type="term" value="C:nucleus"/>
    <property type="evidence" value="ECO:0007669"/>
    <property type="project" value="TreeGrafter"/>
</dbReference>
<evidence type="ECO:0000313" key="10">
    <source>
        <dbReference type="Proteomes" id="UP001224775"/>
    </source>
</evidence>
<gene>
    <name evidence="9" type="ORF">QTG54_011328</name>
</gene>
<keyword evidence="4 5" id="KW-0460">Magnesium</keyword>
<feature type="site" description="Important for catalytic activity" evidence="6">
    <location>
        <position position="449"/>
    </location>
</feature>
<evidence type="ECO:0000256" key="4">
    <source>
        <dbReference type="ARBA" id="ARBA00022842"/>
    </source>
</evidence>
<feature type="binding site" evidence="5">
    <location>
        <position position="90"/>
    </location>
    <ligand>
        <name>Mg(2+)</name>
        <dbReference type="ChEBI" id="CHEBI:18420"/>
        <label>1</label>
    </ligand>
</feature>
<dbReference type="Gene3D" id="3.60.10.10">
    <property type="entry name" value="Endonuclease/exonuclease/phosphatase"/>
    <property type="match status" value="2"/>
</dbReference>
<keyword evidence="5" id="KW-0464">Manganese</keyword>
<dbReference type="GO" id="GO:0006284">
    <property type="term" value="P:base-excision repair"/>
    <property type="evidence" value="ECO:0007669"/>
    <property type="project" value="TreeGrafter"/>
</dbReference>
<reference evidence="9" key="1">
    <citation type="submission" date="2023-06" db="EMBL/GenBank/DDBJ databases">
        <title>Survivors Of The Sea: Transcriptome response of Skeletonema marinoi to long-term dormancy.</title>
        <authorList>
            <person name="Pinder M.I.M."/>
            <person name="Kourtchenko O."/>
            <person name="Robertson E.K."/>
            <person name="Larsson T."/>
            <person name="Maumus F."/>
            <person name="Osuna-Cruz C.M."/>
            <person name="Vancaester E."/>
            <person name="Stenow R."/>
            <person name="Vandepoele K."/>
            <person name="Ploug H."/>
            <person name="Bruchert V."/>
            <person name="Godhe A."/>
            <person name="Topel M."/>
        </authorList>
    </citation>
    <scope>NUCLEOTIDE SEQUENCE</scope>
    <source>
        <strain evidence="9">R05AC</strain>
    </source>
</reference>
<dbReference type="GO" id="GO:0008311">
    <property type="term" value="F:double-stranded DNA 3'-5' DNA exonuclease activity"/>
    <property type="evidence" value="ECO:0007669"/>
    <property type="project" value="TreeGrafter"/>
</dbReference>
<feature type="region of interest" description="Disordered" evidence="7">
    <location>
        <begin position="584"/>
        <end position="672"/>
    </location>
</feature>
<feature type="binding site" evidence="5">
    <location>
        <position position="210"/>
    </location>
    <ligand>
        <name>Mg(2+)</name>
        <dbReference type="ChEBI" id="CHEBI:18420"/>
        <label>2</label>
    </ligand>
</feature>
<accession>A0AAD8Y2L4</accession>
<dbReference type="PANTHER" id="PTHR22748">
    <property type="entry name" value="AP ENDONUCLEASE"/>
    <property type="match status" value="1"/>
</dbReference>
<dbReference type="GO" id="GO:0140078">
    <property type="term" value="F:class I DNA-(apurinic or apyrimidinic site) endonuclease activity"/>
    <property type="evidence" value="ECO:0007669"/>
    <property type="project" value="UniProtKB-EC"/>
</dbReference>
<organism evidence="9 10">
    <name type="scientific">Skeletonema marinoi</name>
    <dbReference type="NCBI Taxonomy" id="267567"/>
    <lineage>
        <taxon>Eukaryota</taxon>
        <taxon>Sar</taxon>
        <taxon>Stramenopiles</taxon>
        <taxon>Ochrophyta</taxon>
        <taxon>Bacillariophyta</taxon>
        <taxon>Coscinodiscophyceae</taxon>
        <taxon>Thalassiosirophycidae</taxon>
        <taxon>Thalassiosirales</taxon>
        <taxon>Skeletonemataceae</taxon>
        <taxon>Skeletonema</taxon>
        <taxon>Skeletonema marinoi-dohrnii complex</taxon>
    </lineage>
</organism>
<dbReference type="EC" id="4.2.99.18" evidence="9"/>
<keyword evidence="10" id="KW-1185">Reference proteome</keyword>
<comment type="similarity">
    <text evidence="1">Belongs to the DNA repair enzymes AP/ExoA family.</text>
</comment>
<evidence type="ECO:0000256" key="6">
    <source>
        <dbReference type="PIRSR" id="PIRSR604808-3"/>
    </source>
</evidence>
<name>A0AAD8Y2L4_9STRA</name>
<dbReference type="Proteomes" id="UP001224775">
    <property type="component" value="Unassembled WGS sequence"/>
</dbReference>
<comment type="cofactor">
    <cofactor evidence="5">
        <name>Mg(2+)</name>
        <dbReference type="ChEBI" id="CHEBI:18420"/>
    </cofactor>
    <cofactor evidence="5">
        <name>Mn(2+)</name>
        <dbReference type="ChEBI" id="CHEBI:29035"/>
    </cofactor>
    <text evidence="5">Probably binds two magnesium or manganese ions per subunit.</text>
</comment>
<dbReference type="PANTHER" id="PTHR22748:SF4">
    <property type="entry name" value="DNA-(APURINIC OR APYRIMIDINIC SITE) ENDONUCLEASE 2"/>
    <property type="match status" value="1"/>
</dbReference>
<evidence type="ECO:0000256" key="2">
    <source>
        <dbReference type="ARBA" id="ARBA00022723"/>
    </source>
</evidence>
<keyword evidence="9" id="KW-0456">Lyase</keyword>
<feature type="compositionally biased region" description="Low complexity" evidence="7">
    <location>
        <begin position="584"/>
        <end position="603"/>
    </location>
</feature>
<protein>
    <submittedName>
        <fullName evidence="9">DNA-(Apurinic or apyrimidinic site) lyase</fullName>
        <ecNumber evidence="9">4.2.99.18</ecNumber>
    </submittedName>
</protein>
<proteinExistence type="inferred from homology"/>
<dbReference type="GO" id="GO:0008081">
    <property type="term" value="F:phosphoric diester hydrolase activity"/>
    <property type="evidence" value="ECO:0007669"/>
    <property type="project" value="TreeGrafter"/>
</dbReference>
<comment type="caution">
    <text evidence="9">The sequence shown here is derived from an EMBL/GenBank/DDBJ whole genome shotgun (WGS) entry which is preliminary data.</text>
</comment>
<evidence type="ECO:0000256" key="3">
    <source>
        <dbReference type="ARBA" id="ARBA00022801"/>
    </source>
</evidence>
<evidence type="ECO:0000259" key="8">
    <source>
        <dbReference type="Pfam" id="PF03372"/>
    </source>
</evidence>
<evidence type="ECO:0000256" key="1">
    <source>
        <dbReference type="ARBA" id="ARBA00007092"/>
    </source>
</evidence>
<evidence type="ECO:0000313" key="9">
    <source>
        <dbReference type="EMBL" id="KAK1738034.1"/>
    </source>
</evidence>
<dbReference type="InterPro" id="IPR005135">
    <property type="entry name" value="Endo/exonuclease/phosphatase"/>
</dbReference>
<dbReference type="InterPro" id="IPR036691">
    <property type="entry name" value="Endo/exonu/phosph_ase_sf"/>
</dbReference>
<dbReference type="AlphaFoldDB" id="A0AAD8Y2L4"/>
<feature type="compositionally biased region" description="Basic and acidic residues" evidence="7">
    <location>
        <begin position="240"/>
        <end position="251"/>
    </location>
</feature>
<keyword evidence="2 5" id="KW-0479">Metal-binding</keyword>
<dbReference type="Pfam" id="PF03372">
    <property type="entry name" value="Exo_endo_phos"/>
    <property type="match status" value="1"/>
</dbReference>